<comment type="caution">
    <text evidence="4">The sequence shown here is derived from an EMBL/GenBank/DDBJ whole genome shotgun (WGS) entry which is preliminary data.</text>
</comment>
<dbReference type="Proteomes" id="UP000613768">
    <property type="component" value="Unassembled WGS sequence"/>
</dbReference>
<dbReference type="AlphaFoldDB" id="A0AAW3ZT60"/>
<dbReference type="InterPro" id="IPR013517">
    <property type="entry name" value="FG-GAP"/>
</dbReference>
<dbReference type="Gene3D" id="2.130.10.130">
    <property type="entry name" value="Integrin alpha, N-terminal"/>
    <property type="match status" value="2"/>
</dbReference>
<feature type="signal peptide" evidence="2">
    <location>
        <begin position="1"/>
        <end position="23"/>
    </location>
</feature>
<evidence type="ECO:0000256" key="2">
    <source>
        <dbReference type="SAM" id="SignalP"/>
    </source>
</evidence>
<dbReference type="InterPro" id="IPR027039">
    <property type="entry name" value="Crtac1"/>
</dbReference>
<dbReference type="Pfam" id="PF13517">
    <property type="entry name" value="FG-GAP_3"/>
    <property type="match status" value="2"/>
</dbReference>
<feature type="chain" id="PRO_5043330085" evidence="2">
    <location>
        <begin position="24"/>
        <end position="595"/>
    </location>
</feature>
<dbReference type="SUPFAM" id="SSF69318">
    <property type="entry name" value="Integrin alpha N-terminal domain"/>
    <property type="match status" value="1"/>
</dbReference>
<reference evidence="4 5" key="1">
    <citation type="submission" date="2020-09" db="EMBL/GenBank/DDBJ databases">
        <title>Pseudoxanthomonas sp. CAU 1598 isolated from sand of Yaerae Beach.</title>
        <authorList>
            <person name="Kim W."/>
        </authorList>
    </citation>
    <scope>NUCLEOTIDE SEQUENCE [LARGE SCALE GENOMIC DNA]</scope>
    <source>
        <strain evidence="4 5">CAU 1598</strain>
    </source>
</reference>
<dbReference type="RefSeq" id="WP_192031577.1">
    <property type="nucleotide sequence ID" value="NZ_JACYTR010000088.1"/>
</dbReference>
<dbReference type="InterPro" id="IPR011519">
    <property type="entry name" value="UnbV_ASPIC"/>
</dbReference>
<keyword evidence="1 2" id="KW-0732">Signal</keyword>
<accession>A0AAW3ZT60</accession>
<dbReference type="PANTHER" id="PTHR16026:SF0">
    <property type="entry name" value="CARTILAGE ACIDIC PROTEIN 1"/>
    <property type="match status" value="1"/>
</dbReference>
<evidence type="ECO:0000259" key="3">
    <source>
        <dbReference type="Pfam" id="PF07593"/>
    </source>
</evidence>
<dbReference type="PROSITE" id="PS51257">
    <property type="entry name" value="PROKAR_LIPOPROTEIN"/>
    <property type="match status" value="1"/>
</dbReference>
<dbReference type="PANTHER" id="PTHR16026">
    <property type="entry name" value="CARTILAGE ACIDIC PROTEIN 1"/>
    <property type="match status" value="1"/>
</dbReference>
<proteinExistence type="predicted"/>
<name>A0AAW3ZT60_9GAMM</name>
<evidence type="ECO:0000313" key="5">
    <source>
        <dbReference type="Proteomes" id="UP000613768"/>
    </source>
</evidence>
<feature type="domain" description="ASPIC/UnbV" evidence="3">
    <location>
        <begin position="523"/>
        <end position="590"/>
    </location>
</feature>
<dbReference type="Pfam" id="PF07593">
    <property type="entry name" value="UnbV_ASPIC"/>
    <property type="match status" value="1"/>
</dbReference>
<evidence type="ECO:0000256" key="1">
    <source>
        <dbReference type="ARBA" id="ARBA00022729"/>
    </source>
</evidence>
<evidence type="ECO:0000313" key="4">
    <source>
        <dbReference type="EMBL" id="MBD8528159.1"/>
    </source>
</evidence>
<dbReference type="InterPro" id="IPR028994">
    <property type="entry name" value="Integrin_alpha_N"/>
</dbReference>
<keyword evidence="5" id="KW-1185">Reference proteome</keyword>
<dbReference type="EMBL" id="JACYTR010000088">
    <property type="protein sequence ID" value="MBD8528159.1"/>
    <property type="molecule type" value="Genomic_DNA"/>
</dbReference>
<protein>
    <submittedName>
        <fullName evidence="4">CRTAC1 family protein</fullName>
    </submittedName>
</protein>
<gene>
    <name evidence="4" type="ORF">IFO71_20615</name>
</gene>
<sequence length="595" mass="63692">MHSCARTCWLGLSLLLTSCSPSAPPSETVDAGALDQGAPPTVEAGVKFVDEAEASGLRFTHWNGMAGQTYFVEPVGAGAGLADLDGDGDLDVILVQGAALVTETQSEEYSPLFEAPVQPGTRVFRNDLQTHADGERRLAFVDVTDQSGLEALGYGMGVATGDFDNDGRIDFYLANFGDNQLWRNVSSDGKIAFENVTASAGVNEPKWSTSASFVDLNGDGWLDLYVANYVDFTLERHRICRSASGRQDYCGPNSYEGEPDRLFLNRGNGTFQDISVISGIAAEPSSGLGVVSADLDRDGLIDIYVANDLRRNLLWRNLGSVDGVPRFEETALLSGTAVSMEGRAQASMGIVAGDLDADGDDDLFMTHLMGDTNTLYLNDGNGSFRDVSLGSGMAAPSRPFTGFGTVLIDVENNGTLDAVVANGEVRVIEEQALAKDPLPLRQVNQLFINNGSGRFVDQSAQAGIEFDRLEVSRALALGDVDNDGRSDLLLSNNSGPARLLMNRTVTDNQWLGLRVLTAEGRDALGAQVAVEVAEGRWLWRRVATDGSYLAANDPRVLVGLGPDARKVNVRVRMPGAGEQAWEALEAGRYHTLVLP</sequence>
<organism evidence="4 5">
    <name type="scientific">Pseudomarimonas arenosa</name>
    <dbReference type="NCBI Taxonomy" id="2774145"/>
    <lineage>
        <taxon>Bacteria</taxon>
        <taxon>Pseudomonadati</taxon>
        <taxon>Pseudomonadota</taxon>
        <taxon>Gammaproteobacteria</taxon>
        <taxon>Lysobacterales</taxon>
        <taxon>Lysobacteraceae</taxon>
        <taxon>Pseudomarimonas</taxon>
    </lineage>
</organism>